<gene>
    <name evidence="3" type="ORF">FKR81_11695</name>
</gene>
<dbReference type="RefSeq" id="WP_146351023.1">
    <property type="nucleotide sequence ID" value="NZ_VOBR01000006.1"/>
</dbReference>
<dbReference type="AlphaFoldDB" id="A0A563EWX4"/>
<dbReference type="InterPro" id="IPR051448">
    <property type="entry name" value="CdaR-like_regulators"/>
</dbReference>
<dbReference type="Pfam" id="PF13556">
    <property type="entry name" value="HTH_30"/>
    <property type="match status" value="1"/>
</dbReference>
<sequence length="484" mass="50983">MVVQTVSLRAVVARPELGLAVLCGEDQLDRPVRWAHVSELADPTPFLVGQELLMTAGVKFPDDVDRYVAGLVSSGVSAVAFGVMPEYAEVPARLVEECAAQGMPLVAVPPDTPFLAVSQAVGDLLAERQNAELRMLADSQRALTRAAVRIRPVDGTVTALAVALDCWVLLLDANGAVLGRSARAPELSGELAGLARRVGAGTGPRSASTSVGDDHVVLNPVEQLSLRPAILVVGRETALSVAERAVVAVAVAVLSLLRRDADTSRGHPARLAARLLLGLPAADQLALVLDSREYRVIAGRSLRRAPADHELLTQTLGTPLIDLGEPGLRAVVAAGNSVDLDRVAEQGWVVGVSGPVGAGELGAASDEAESLLRSALASGRSQRASELGSVSSLVEPAQAARFAVRLMAPLASGRSARGLVETLRVWLAQHGNWDRSASVLGIHRNSVRHRIRHIERMLGLDLADAGVRADLWQAVHWLPPGWPD</sequence>
<dbReference type="InterPro" id="IPR042070">
    <property type="entry name" value="PucR_C-HTH_sf"/>
</dbReference>
<accession>A0A563EWX4</accession>
<dbReference type="PANTHER" id="PTHR33744">
    <property type="entry name" value="CARBOHYDRATE DIACID REGULATOR"/>
    <property type="match status" value="1"/>
</dbReference>
<feature type="domain" description="PucR C-terminal helix-turn-helix" evidence="2">
    <location>
        <begin position="419"/>
        <end position="476"/>
    </location>
</feature>
<dbReference type="Gene3D" id="1.10.10.2840">
    <property type="entry name" value="PucR C-terminal helix-turn-helix domain"/>
    <property type="match status" value="1"/>
</dbReference>
<dbReference type="PANTHER" id="PTHR33744:SF1">
    <property type="entry name" value="DNA-BINDING TRANSCRIPTIONAL ACTIVATOR ADER"/>
    <property type="match status" value="1"/>
</dbReference>
<protein>
    <submittedName>
        <fullName evidence="3">PucR family transcriptional regulator</fullName>
    </submittedName>
</protein>
<evidence type="ECO:0000313" key="4">
    <source>
        <dbReference type="Proteomes" id="UP000316639"/>
    </source>
</evidence>
<dbReference type="OrthoDB" id="8450798at2"/>
<dbReference type="Proteomes" id="UP000316639">
    <property type="component" value="Unassembled WGS sequence"/>
</dbReference>
<keyword evidence="4" id="KW-1185">Reference proteome</keyword>
<comment type="caution">
    <text evidence="3">The sequence shown here is derived from an EMBL/GenBank/DDBJ whole genome shotgun (WGS) entry which is preliminary data.</text>
</comment>
<reference evidence="3 4" key="1">
    <citation type="submission" date="2019-07" db="EMBL/GenBank/DDBJ databases">
        <title>Lentzea xizangensis sp. nov., isolated from Qinghai-Tibetan Plateau Soils.</title>
        <authorList>
            <person name="Huang J."/>
        </authorList>
    </citation>
    <scope>NUCLEOTIDE SEQUENCE [LARGE SCALE GENOMIC DNA]</scope>
    <source>
        <strain evidence="3 4">FXJ1.1311</strain>
    </source>
</reference>
<evidence type="ECO:0000259" key="2">
    <source>
        <dbReference type="Pfam" id="PF13556"/>
    </source>
</evidence>
<name>A0A563EWX4_9PSEU</name>
<dbReference type="EMBL" id="VOBR01000006">
    <property type="protein sequence ID" value="TWP52227.1"/>
    <property type="molecule type" value="Genomic_DNA"/>
</dbReference>
<organism evidence="3 4">
    <name type="scientific">Lentzea tibetensis</name>
    <dbReference type="NCBI Taxonomy" id="2591470"/>
    <lineage>
        <taxon>Bacteria</taxon>
        <taxon>Bacillati</taxon>
        <taxon>Actinomycetota</taxon>
        <taxon>Actinomycetes</taxon>
        <taxon>Pseudonocardiales</taxon>
        <taxon>Pseudonocardiaceae</taxon>
        <taxon>Lentzea</taxon>
    </lineage>
</organism>
<evidence type="ECO:0000313" key="3">
    <source>
        <dbReference type="EMBL" id="TWP52227.1"/>
    </source>
</evidence>
<evidence type="ECO:0000259" key="1">
    <source>
        <dbReference type="Pfam" id="PF07905"/>
    </source>
</evidence>
<proteinExistence type="predicted"/>
<dbReference type="Pfam" id="PF07905">
    <property type="entry name" value="PucR"/>
    <property type="match status" value="1"/>
</dbReference>
<dbReference type="InterPro" id="IPR012914">
    <property type="entry name" value="PucR_dom"/>
</dbReference>
<feature type="domain" description="Purine catabolism PurC-like" evidence="1">
    <location>
        <begin position="11"/>
        <end position="124"/>
    </location>
</feature>
<dbReference type="InterPro" id="IPR025736">
    <property type="entry name" value="PucR_C-HTH_dom"/>
</dbReference>